<evidence type="ECO:0000256" key="1">
    <source>
        <dbReference type="SAM" id="Coils"/>
    </source>
</evidence>
<organism evidence="2 3">
    <name type="scientific">Euplotes crassus</name>
    <dbReference type="NCBI Taxonomy" id="5936"/>
    <lineage>
        <taxon>Eukaryota</taxon>
        <taxon>Sar</taxon>
        <taxon>Alveolata</taxon>
        <taxon>Ciliophora</taxon>
        <taxon>Intramacronucleata</taxon>
        <taxon>Spirotrichea</taxon>
        <taxon>Hypotrichia</taxon>
        <taxon>Euplotida</taxon>
        <taxon>Euplotidae</taxon>
        <taxon>Moneuplotes</taxon>
    </lineage>
</organism>
<accession>A0AAD2D598</accession>
<sequence>MAKRKLKDFKLNIPEIPNIRALGANPASEHVASDNHEESKDLDIDRLTKELKEHKTDLKQLELRKNIRMLEYLEKCKEFDQKVAQLKTKINAKK</sequence>
<dbReference type="EMBL" id="CAMPGE010022959">
    <property type="protein sequence ID" value="CAI2380947.1"/>
    <property type="molecule type" value="Genomic_DNA"/>
</dbReference>
<keyword evidence="1" id="KW-0175">Coiled coil</keyword>
<reference evidence="2" key="1">
    <citation type="submission" date="2023-07" db="EMBL/GenBank/DDBJ databases">
        <authorList>
            <consortium name="AG Swart"/>
            <person name="Singh M."/>
            <person name="Singh A."/>
            <person name="Seah K."/>
            <person name="Emmerich C."/>
        </authorList>
    </citation>
    <scope>NUCLEOTIDE SEQUENCE</scope>
    <source>
        <strain evidence="2">DP1</strain>
    </source>
</reference>
<evidence type="ECO:0000313" key="3">
    <source>
        <dbReference type="Proteomes" id="UP001295684"/>
    </source>
</evidence>
<gene>
    <name evidence="2" type="ORF">ECRASSUSDP1_LOCUS22390</name>
</gene>
<dbReference type="AlphaFoldDB" id="A0AAD2D598"/>
<name>A0AAD2D598_EUPCR</name>
<keyword evidence="3" id="KW-1185">Reference proteome</keyword>
<dbReference type="Proteomes" id="UP001295684">
    <property type="component" value="Unassembled WGS sequence"/>
</dbReference>
<feature type="coiled-coil region" evidence="1">
    <location>
        <begin position="44"/>
        <end position="89"/>
    </location>
</feature>
<evidence type="ECO:0000313" key="2">
    <source>
        <dbReference type="EMBL" id="CAI2380947.1"/>
    </source>
</evidence>
<proteinExistence type="predicted"/>
<protein>
    <submittedName>
        <fullName evidence="2">Uncharacterized protein</fullName>
    </submittedName>
</protein>
<comment type="caution">
    <text evidence="2">The sequence shown here is derived from an EMBL/GenBank/DDBJ whole genome shotgun (WGS) entry which is preliminary data.</text>
</comment>